<dbReference type="OrthoDB" id="3472756at2759"/>
<dbReference type="AlphaFoldDB" id="A0A395II71"/>
<dbReference type="EMBL" id="QKRW01000045">
    <property type="protein sequence ID" value="RAL60015.1"/>
    <property type="molecule type" value="Genomic_DNA"/>
</dbReference>
<protein>
    <submittedName>
        <fullName evidence="1">Uncharacterized protein</fullName>
    </submittedName>
</protein>
<gene>
    <name evidence="1" type="ORF">DID88_000641</name>
</gene>
<dbReference type="Proteomes" id="UP000249056">
    <property type="component" value="Unassembled WGS sequence"/>
</dbReference>
<evidence type="ECO:0000313" key="1">
    <source>
        <dbReference type="EMBL" id="RAL60015.1"/>
    </source>
</evidence>
<proteinExistence type="predicted"/>
<accession>A0A395II71</accession>
<reference evidence="1 2" key="1">
    <citation type="submission" date="2018-06" db="EMBL/GenBank/DDBJ databases">
        <title>Genome Sequence of the Brown Rot Fungal Pathogen Monilinia fructigena.</title>
        <authorList>
            <person name="Landi L."/>
            <person name="De Miccolis Angelini R.M."/>
            <person name="Pollastro S."/>
            <person name="Abate D."/>
            <person name="Faretra F."/>
            <person name="Romanazzi G."/>
        </authorList>
    </citation>
    <scope>NUCLEOTIDE SEQUENCE [LARGE SCALE GENOMIC DNA]</scope>
    <source>
        <strain evidence="1 2">Mfrg269</strain>
    </source>
</reference>
<organism evidence="1 2">
    <name type="scientific">Monilinia fructigena</name>
    <dbReference type="NCBI Taxonomy" id="38457"/>
    <lineage>
        <taxon>Eukaryota</taxon>
        <taxon>Fungi</taxon>
        <taxon>Dikarya</taxon>
        <taxon>Ascomycota</taxon>
        <taxon>Pezizomycotina</taxon>
        <taxon>Leotiomycetes</taxon>
        <taxon>Helotiales</taxon>
        <taxon>Sclerotiniaceae</taxon>
        <taxon>Monilinia</taxon>
    </lineage>
</organism>
<sequence>MPERAEAITNFVVKALQSIGLKIQVNTEPNRPEYARQVGLQKNIGDLALFDSSPHSTFRVLDDKISRNSKGVWWQGYQDDAVQQFLTLANGAVGDNERSMVMGRF</sequence>
<name>A0A395II71_9HELO</name>
<comment type="caution">
    <text evidence="1">The sequence shown here is derived from an EMBL/GenBank/DDBJ whole genome shotgun (WGS) entry which is preliminary data.</text>
</comment>
<evidence type="ECO:0000313" key="2">
    <source>
        <dbReference type="Proteomes" id="UP000249056"/>
    </source>
</evidence>
<keyword evidence="2" id="KW-1185">Reference proteome</keyword>